<keyword evidence="1" id="KW-0489">Methyltransferase</keyword>
<evidence type="ECO:0000256" key="3">
    <source>
        <dbReference type="ARBA" id="ARBA00037932"/>
    </source>
</evidence>
<protein>
    <recommendedName>
        <fullName evidence="4">Electron transfer flavoprotein beta subunit lysine methyltransferase</fullName>
    </recommendedName>
    <alternativeName>
        <fullName evidence="6">ETFB lysine methyltransferase</fullName>
    </alternativeName>
    <alternativeName>
        <fullName evidence="5">Protein N-lysine methyltransferase METTL20</fullName>
    </alternativeName>
</protein>
<evidence type="ECO:0000256" key="7">
    <source>
        <dbReference type="ARBA" id="ARBA00049497"/>
    </source>
</evidence>
<dbReference type="CDD" id="cd02440">
    <property type="entry name" value="AdoMet_MTases"/>
    <property type="match status" value="1"/>
</dbReference>
<keyword evidence="2" id="KW-0808">Transferase</keyword>
<sequence>MLKVLSALRLSYLNSLKLTARRSNFSTECLYDESITKFISENTEIVVDHNLTPEIKLRLFTPNCRFWFERPEFWPFEDPYWAIYWPGGQALSRYLLDNPGVSLGKSVLDLGCGCGASAIAAKLCGANRVVANDIDSVATLATCMNFKLNGLESPVCVTDDMIGSDPGNFDLILLGDMFYDEALSYNLHTWLEDCIKTHKSQVLIGDPGRAQFEELAFQSRLKKLAQFELPKPVREENYGLNCSSVWAALCKPRHLSGHESF</sequence>
<dbReference type="GO" id="GO:0005759">
    <property type="term" value="C:mitochondrial matrix"/>
    <property type="evidence" value="ECO:0007669"/>
    <property type="project" value="TreeGrafter"/>
</dbReference>
<reference evidence="8" key="1">
    <citation type="submission" date="2025-08" db="UniProtKB">
        <authorList>
            <consortium name="Ensembl"/>
        </authorList>
    </citation>
    <scope>IDENTIFICATION</scope>
</reference>
<comment type="similarity">
    <text evidence="3">Belongs to the methyltransferase superfamily. ETFBKMT family.</text>
</comment>
<dbReference type="GO" id="GO:0016279">
    <property type="term" value="F:protein-lysine N-methyltransferase activity"/>
    <property type="evidence" value="ECO:0007669"/>
    <property type="project" value="TreeGrafter"/>
</dbReference>
<dbReference type="AlphaFoldDB" id="A0A3Q2XNK6"/>
<keyword evidence="9" id="KW-1185">Reference proteome</keyword>
<evidence type="ECO:0000256" key="2">
    <source>
        <dbReference type="ARBA" id="ARBA00022679"/>
    </source>
</evidence>
<dbReference type="InterPro" id="IPR029063">
    <property type="entry name" value="SAM-dependent_MTases_sf"/>
</dbReference>
<dbReference type="Gene3D" id="3.40.50.150">
    <property type="entry name" value="Vaccinia Virus protein VP39"/>
    <property type="match status" value="1"/>
</dbReference>
<dbReference type="STRING" id="109280.ENSHCOP00000006273"/>
<evidence type="ECO:0000256" key="1">
    <source>
        <dbReference type="ARBA" id="ARBA00022603"/>
    </source>
</evidence>
<dbReference type="InterPro" id="IPR050078">
    <property type="entry name" value="Ribosomal_L11_MeTrfase_PrmA"/>
</dbReference>
<dbReference type="Pfam" id="PF06325">
    <property type="entry name" value="PrmA"/>
    <property type="match status" value="1"/>
</dbReference>
<dbReference type="GeneTree" id="ENSGT00940000163501"/>
<comment type="catalytic activity">
    <reaction evidence="7">
        <text>L-lysyl-[protein] + 3 S-adenosyl-L-methionine = N(6),N(6),N(6)-trimethyl-L-lysyl-[protein] + 3 S-adenosyl-L-homocysteine + 3 H(+)</text>
        <dbReference type="Rhea" id="RHEA:54192"/>
        <dbReference type="Rhea" id="RHEA-COMP:9752"/>
        <dbReference type="Rhea" id="RHEA-COMP:13826"/>
        <dbReference type="ChEBI" id="CHEBI:15378"/>
        <dbReference type="ChEBI" id="CHEBI:29969"/>
        <dbReference type="ChEBI" id="CHEBI:57856"/>
        <dbReference type="ChEBI" id="CHEBI:59789"/>
        <dbReference type="ChEBI" id="CHEBI:61961"/>
    </reaction>
    <physiologicalReaction direction="left-to-right" evidence="7">
        <dbReference type="Rhea" id="RHEA:54193"/>
    </physiologicalReaction>
</comment>
<organism evidence="8 9">
    <name type="scientific">Hippocampus comes</name>
    <name type="common">Tiger tail seahorse</name>
    <dbReference type="NCBI Taxonomy" id="109280"/>
    <lineage>
        <taxon>Eukaryota</taxon>
        <taxon>Metazoa</taxon>
        <taxon>Chordata</taxon>
        <taxon>Craniata</taxon>
        <taxon>Vertebrata</taxon>
        <taxon>Euteleostomi</taxon>
        <taxon>Actinopterygii</taxon>
        <taxon>Neopterygii</taxon>
        <taxon>Teleostei</taxon>
        <taxon>Neoteleostei</taxon>
        <taxon>Acanthomorphata</taxon>
        <taxon>Syngnathiaria</taxon>
        <taxon>Syngnathiformes</taxon>
        <taxon>Syngnathoidei</taxon>
        <taxon>Syngnathidae</taxon>
        <taxon>Hippocampus</taxon>
    </lineage>
</organism>
<proteinExistence type="inferred from homology"/>
<dbReference type="GO" id="GO:0032259">
    <property type="term" value="P:methylation"/>
    <property type="evidence" value="ECO:0007669"/>
    <property type="project" value="UniProtKB-KW"/>
</dbReference>
<accession>A0A3Q2XNK6</accession>
<evidence type="ECO:0000313" key="9">
    <source>
        <dbReference type="Proteomes" id="UP000264820"/>
    </source>
</evidence>
<dbReference type="Proteomes" id="UP000264820">
    <property type="component" value="Unplaced"/>
</dbReference>
<reference evidence="8" key="2">
    <citation type="submission" date="2025-09" db="UniProtKB">
        <authorList>
            <consortium name="Ensembl"/>
        </authorList>
    </citation>
    <scope>IDENTIFICATION</scope>
</reference>
<dbReference type="PANTHER" id="PTHR43648:SF1">
    <property type="entry name" value="ELECTRON TRANSFER FLAVOPROTEIN BETA SUBUNIT LYSINE METHYLTRANSFERASE"/>
    <property type="match status" value="1"/>
</dbReference>
<evidence type="ECO:0000313" key="8">
    <source>
        <dbReference type="Ensembl" id="ENSHCOP00000006273.1"/>
    </source>
</evidence>
<evidence type="ECO:0000256" key="4">
    <source>
        <dbReference type="ARBA" id="ARBA00040322"/>
    </source>
</evidence>
<dbReference type="SUPFAM" id="SSF53335">
    <property type="entry name" value="S-adenosyl-L-methionine-dependent methyltransferases"/>
    <property type="match status" value="1"/>
</dbReference>
<dbReference type="PANTHER" id="PTHR43648">
    <property type="entry name" value="ELECTRON TRANSFER FLAVOPROTEIN BETA SUBUNIT LYSINE METHYLTRANSFERASE"/>
    <property type="match status" value="1"/>
</dbReference>
<evidence type="ECO:0000256" key="6">
    <source>
        <dbReference type="ARBA" id="ARBA00042266"/>
    </source>
</evidence>
<dbReference type="Ensembl" id="ENSHCOT00000003950.1">
    <property type="protein sequence ID" value="ENSHCOP00000006273.1"/>
    <property type="gene ID" value="ENSHCOG00000008050.1"/>
</dbReference>
<evidence type="ECO:0000256" key="5">
    <source>
        <dbReference type="ARBA" id="ARBA00041867"/>
    </source>
</evidence>
<name>A0A3Q2XNK6_HIPCM</name>